<feature type="compositionally biased region" description="Polar residues" evidence="5">
    <location>
        <begin position="600"/>
        <end position="620"/>
    </location>
</feature>
<feature type="region of interest" description="Disordered" evidence="5">
    <location>
        <begin position="389"/>
        <end position="524"/>
    </location>
</feature>
<feature type="compositionally biased region" description="Low complexity" evidence="5">
    <location>
        <begin position="332"/>
        <end position="342"/>
    </location>
</feature>
<feature type="compositionally biased region" description="Polar residues" evidence="5">
    <location>
        <begin position="940"/>
        <end position="950"/>
    </location>
</feature>
<dbReference type="InterPro" id="IPR013083">
    <property type="entry name" value="Znf_RING/FYVE/PHD"/>
</dbReference>
<feature type="region of interest" description="Disordered" evidence="5">
    <location>
        <begin position="685"/>
        <end position="705"/>
    </location>
</feature>
<feature type="compositionally biased region" description="Low complexity" evidence="5">
    <location>
        <begin position="82"/>
        <end position="101"/>
    </location>
</feature>
<feature type="compositionally biased region" description="Low complexity" evidence="5">
    <location>
        <begin position="225"/>
        <end position="241"/>
    </location>
</feature>
<dbReference type="PANTHER" id="PTHR15710:SF196">
    <property type="entry name" value="F6A14.12 PROTEIN-RELATED"/>
    <property type="match status" value="1"/>
</dbReference>
<dbReference type="GO" id="GO:0005737">
    <property type="term" value="C:cytoplasm"/>
    <property type="evidence" value="ECO:0007669"/>
    <property type="project" value="TreeGrafter"/>
</dbReference>
<evidence type="ECO:0000256" key="5">
    <source>
        <dbReference type="SAM" id="MobiDB-lite"/>
    </source>
</evidence>
<dbReference type="PANTHER" id="PTHR15710">
    <property type="entry name" value="E3 UBIQUITIN-PROTEIN LIGASE PRAJA"/>
    <property type="match status" value="1"/>
</dbReference>
<dbReference type="GO" id="GO:0016567">
    <property type="term" value="P:protein ubiquitination"/>
    <property type="evidence" value="ECO:0007669"/>
    <property type="project" value="TreeGrafter"/>
</dbReference>
<feature type="region of interest" description="Disordered" evidence="5">
    <location>
        <begin position="546"/>
        <end position="671"/>
    </location>
</feature>
<feature type="domain" description="RING-type" evidence="6">
    <location>
        <begin position="757"/>
        <end position="805"/>
    </location>
</feature>
<dbReference type="SUPFAM" id="SSF57850">
    <property type="entry name" value="RING/U-box"/>
    <property type="match status" value="1"/>
</dbReference>
<evidence type="ECO:0000259" key="6">
    <source>
        <dbReference type="PROSITE" id="PS50089"/>
    </source>
</evidence>
<evidence type="ECO:0000256" key="4">
    <source>
        <dbReference type="PROSITE-ProRule" id="PRU00175"/>
    </source>
</evidence>
<feature type="compositionally biased region" description="Polar residues" evidence="5">
    <location>
        <begin position="298"/>
        <end position="326"/>
    </location>
</feature>
<dbReference type="Pfam" id="PF13639">
    <property type="entry name" value="zf-RING_2"/>
    <property type="match status" value="1"/>
</dbReference>
<dbReference type="Gene3D" id="3.30.40.10">
    <property type="entry name" value="Zinc/RING finger domain, C3HC4 (zinc finger)"/>
    <property type="match status" value="1"/>
</dbReference>
<comment type="caution">
    <text evidence="7">The sequence shown here is derived from an EMBL/GenBank/DDBJ whole genome shotgun (WGS) entry which is preliminary data.</text>
</comment>
<reference evidence="7" key="2">
    <citation type="submission" date="2023-07" db="EMBL/GenBank/DDBJ databases">
        <authorList>
            <consortium name="Lawrence Berkeley National Laboratory"/>
            <person name="Haridas S."/>
            <person name="Hensen N."/>
            <person name="Bonometti L."/>
            <person name="Westerberg I."/>
            <person name="Brannstrom I.O."/>
            <person name="Guillou S."/>
            <person name="Cros-Aarteil S."/>
            <person name="Calhoun S."/>
            <person name="Kuo A."/>
            <person name="Mondo S."/>
            <person name="Pangilinan J."/>
            <person name="Riley R."/>
            <person name="LaButti K."/>
            <person name="Andreopoulos B."/>
            <person name="Lipzen A."/>
            <person name="Chen C."/>
            <person name="Yanf M."/>
            <person name="Daum C."/>
            <person name="Ng V."/>
            <person name="Clum A."/>
            <person name="Steindorff A."/>
            <person name="Ohm R."/>
            <person name="Martin F."/>
            <person name="Silar P."/>
            <person name="Natvig D."/>
            <person name="Lalanne C."/>
            <person name="Gautier V."/>
            <person name="Ament-velasquez S.L."/>
            <person name="Kruys A."/>
            <person name="Hutchinson M.I."/>
            <person name="Powell A.J."/>
            <person name="Barry K."/>
            <person name="Miller A.N."/>
            <person name="Grigoriev I.V."/>
            <person name="Debuchy R."/>
            <person name="Gladieux P."/>
            <person name="Thoren M.H."/>
            <person name="Johannesson H."/>
        </authorList>
    </citation>
    <scope>NUCLEOTIDE SEQUENCE</scope>
    <source>
        <strain evidence="7">FGSC 1904</strain>
    </source>
</reference>
<feature type="region of interest" description="Disordered" evidence="5">
    <location>
        <begin position="65"/>
        <end position="130"/>
    </location>
</feature>
<proteinExistence type="predicted"/>
<dbReference type="GO" id="GO:0061630">
    <property type="term" value="F:ubiquitin protein ligase activity"/>
    <property type="evidence" value="ECO:0007669"/>
    <property type="project" value="TreeGrafter"/>
</dbReference>
<organism evidence="7 8">
    <name type="scientific">Sordaria brevicollis</name>
    <dbReference type="NCBI Taxonomy" id="83679"/>
    <lineage>
        <taxon>Eukaryota</taxon>
        <taxon>Fungi</taxon>
        <taxon>Dikarya</taxon>
        <taxon>Ascomycota</taxon>
        <taxon>Pezizomycotina</taxon>
        <taxon>Sordariomycetes</taxon>
        <taxon>Sordariomycetidae</taxon>
        <taxon>Sordariales</taxon>
        <taxon>Sordariaceae</taxon>
        <taxon>Sordaria</taxon>
    </lineage>
</organism>
<dbReference type="EMBL" id="JAUTDP010000010">
    <property type="protein sequence ID" value="KAK3395679.1"/>
    <property type="molecule type" value="Genomic_DNA"/>
</dbReference>
<feature type="compositionally biased region" description="Polar residues" evidence="5">
    <location>
        <begin position="478"/>
        <end position="497"/>
    </location>
</feature>
<feature type="compositionally biased region" description="Low complexity" evidence="5">
    <location>
        <begin position="892"/>
        <end position="906"/>
    </location>
</feature>
<feature type="region of interest" description="Disordered" evidence="5">
    <location>
        <begin position="298"/>
        <end position="357"/>
    </location>
</feature>
<feature type="compositionally biased region" description="Low complexity" evidence="5">
    <location>
        <begin position="163"/>
        <end position="173"/>
    </location>
</feature>
<feature type="compositionally biased region" description="Pro residues" evidence="5">
    <location>
        <begin position="462"/>
        <end position="471"/>
    </location>
</feature>
<keyword evidence="3" id="KW-0862">Zinc</keyword>
<feature type="compositionally biased region" description="Low complexity" evidence="5">
    <location>
        <begin position="636"/>
        <end position="666"/>
    </location>
</feature>
<keyword evidence="2 4" id="KW-0863">Zinc-finger</keyword>
<dbReference type="AlphaFoldDB" id="A0AAE0U9P5"/>
<evidence type="ECO:0000256" key="2">
    <source>
        <dbReference type="ARBA" id="ARBA00022771"/>
    </source>
</evidence>
<feature type="compositionally biased region" description="Low complexity" evidence="5">
    <location>
        <begin position="405"/>
        <end position="427"/>
    </location>
</feature>
<dbReference type="GO" id="GO:0008270">
    <property type="term" value="F:zinc ion binding"/>
    <property type="evidence" value="ECO:0007669"/>
    <property type="project" value="UniProtKB-KW"/>
</dbReference>
<keyword evidence="1" id="KW-0479">Metal-binding</keyword>
<dbReference type="InterPro" id="IPR001841">
    <property type="entry name" value="Znf_RING"/>
</dbReference>
<feature type="compositionally biased region" description="Pro residues" evidence="5">
    <location>
        <begin position="151"/>
        <end position="162"/>
    </location>
</feature>
<accession>A0AAE0U9P5</accession>
<evidence type="ECO:0000313" key="7">
    <source>
        <dbReference type="EMBL" id="KAK3395679.1"/>
    </source>
</evidence>
<feature type="compositionally biased region" description="Low complexity" evidence="5">
    <location>
        <begin position="194"/>
        <end position="208"/>
    </location>
</feature>
<feature type="region of interest" description="Disordered" evidence="5">
    <location>
        <begin position="850"/>
        <end position="1016"/>
    </location>
</feature>
<dbReference type="PROSITE" id="PS50089">
    <property type="entry name" value="ZF_RING_2"/>
    <property type="match status" value="1"/>
</dbReference>
<feature type="compositionally biased region" description="Low complexity" evidence="5">
    <location>
        <begin position="256"/>
        <end position="270"/>
    </location>
</feature>
<feature type="region of interest" description="Disordered" evidence="5">
    <location>
        <begin position="151"/>
        <end position="277"/>
    </location>
</feature>
<protein>
    <recommendedName>
        <fullName evidence="6">RING-type domain-containing protein</fullName>
    </recommendedName>
</protein>
<evidence type="ECO:0000256" key="1">
    <source>
        <dbReference type="ARBA" id="ARBA00022723"/>
    </source>
</evidence>
<reference evidence="7" key="1">
    <citation type="journal article" date="2023" name="Mol. Phylogenet. Evol.">
        <title>Genome-scale phylogeny and comparative genomics of the fungal order Sordariales.</title>
        <authorList>
            <person name="Hensen N."/>
            <person name="Bonometti L."/>
            <person name="Westerberg I."/>
            <person name="Brannstrom I.O."/>
            <person name="Guillou S."/>
            <person name="Cros-Aarteil S."/>
            <person name="Calhoun S."/>
            <person name="Haridas S."/>
            <person name="Kuo A."/>
            <person name="Mondo S."/>
            <person name="Pangilinan J."/>
            <person name="Riley R."/>
            <person name="LaButti K."/>
            <person name="Andreopoulos B."/>
            <person name="Lipzen A."/>
            <person name="Chen C."/>
            <person name="Yan M."/>
            <person name="Daum C."/>
            <person name="Ng V."/>
            <person name="Clum A."/>
            <person name="Steindorff A."/>
            <person name="Ohm R.A."/>
            <person name="Martin F."/>
            <person name="Silar P."/>
            <person name="Natvig D.O."/>
            <person name="Lalanne C."/>
            <person name="Gautier V."/>
            <person name="Ament-Velasquez S.L."/>
            <person name="Kruys A."/>
            <person name="Hutchinson M.I."/>
            <person name="Powell A.J."/>
            <person name="Barry K."/>
            <person name="Miller A.N."/>
            <person name="Grigoriev I.V."/>
            <person name="Debuchy R."/>
            <person name="Gladieux P."/>
            <person name="Hiltunen Thoren M."/>
            <person name="Johannesson H."/>
        </authorList>
    </citation>
    <scope>NUCLEOTIDE SEQUENCE</scope>
    <source>
        <strain evidence="7">FGSC 1904</strain>
    </source>
</reference>
<evidence type="ECO:0000256" key="3">
    <source>
        <dbReference type="ARBA" id="ARBA00022833"/>
    </source>
</evidence>
<keyword evidence="8" id="KW-1185">Reference proteome</keyword>
<evidence type="ECO:0000313" key="8">
    <source>
        <dbReference type="Proteomes" id="UP001281003"/>
    </source>
</evidence>
<feature type="compositionally biased region" description="Gly residues" evidence="5">
    <location>
        <begin position="395"/>
        <end position="404"/>
    </location>
</feature>
<sequence length="1016" mass="107332">MDEMDYTMQAAVHPVPLQVPDWWMDTSQDRGQSRCPYRRGLAEGTGSGMQTGLGGFGDGNLGGITEGAGGAGGSQPNHRQSTTTTTTAAATITTATTTTTTSSHHQQSSLPYPPPFLPPASTLHRPILPPSHSSYPDNFLPYPHSSYYPLPPIQIPQIPPPSAHESSPSSFSRHPSDRSPPTSHSANRGYDPVHAASNSNNHNNNNDMNSRDRANQGSGRGDGGNADNNNNNNNMNNQGENRQTGPPATSHVHQYGNNENSNSNVNDGNVAAPTMGGNNTSVSGGIAVTFGTNPFSSNPGWSLPQNTQSWSSLPSPASNVQGQAQAPVTPFSGPLSGLSSMTGPGGPSGYSGSTLRPRPGIRSWVSASDPIPGGGADLDSFLDTVMGNTEEEQSGSGGGSGAGGSSSISTPTGAATGTGIGAPHQGHAGVGGGSGSRPTQGQFGWASLQGQNHPGAASFLPFPGPPLPPSNLPGEATYQYQYNRFPATSSHNPSAITPNIPHGQLPLPDRDSEPWGSRHTSHQPTEYYPSSGIILGHSLPGPLSWYTTPSSTGGGSNIIRLPVPDPRSRAPRFPPYRHSGMSNPIDGGNDSSLALPPPQGVQNSQAASSSTHRPSRQQRSGPGVTNAAAPPTSDNRPGTGSRTTSASASAPTSASASNRPTPTTSRSEMRAEMRDILVRTYRALDERSESPSEDESDVPEHVQRQQQLLDEERLTQFLRTRQQVFRGQSTKKVASKKAIESLEPVKVADLPETSRTCDICYNDYGTKSPEGITEQPLRIPKCKHIFGEHCIKKWFQDSNSCPYCRAELPTQQVYTQASAQSIREFLESGHFSRRHGGRAHQEFIRQMAQLSDSTPRHNGPRAWQAGGSGGPSPNLEPPGAPRRAHRHGSSHQRQTSSSGPSTQTSQRPRRERHASDGNESNRSANPVEMPSRPQPPPAASYTSEPASQWMQHDEASFHPGPANRDPALPDPFYGTGGPAQGQAPIPEQSGQPFASTYPGDSSFPGSANLPPSGPAR</sequence>
<name>A0AAE0U9P5_SORBR</name>
<gene>
    <name evidence="7" type="ORF">B0T20DRAFT_43059</name>
</gene>
<dbReference type="Proteomes" id="UP001281003">
    <property type="component" value="Unassembled WGS sequence"/>
</dbReference>